<evidence type="ECO:0000313" key="9">
    <source>
        <dbReference type="Proteomes" id="UP000007264"/>
    </source>
</evidence>
<dbReference type="Pfam" id="PF07732">
    <property type="entry name" value="Cu-oxidase_3"/>
    <property type="match status" value="2"/>
</dbReference>
<dbReference type="OrthoDB" id="2121828at2759"/>
<evidence type="ECO:0000259" key="7">
    <source>
        <dbReference type="Pfam" id="PF07732"/>
    </source>
</evidence>
<evidence type="ECO:0000256" key="3">
    <source>
        <dbReference type="ARBA" id="ARBA00023002"/>
    </source>
</evidence>
<evidence type="ECO:0000313" key="8">
    <source>
        <dbReference type="EMBL" id="EIE26344.1"/>
    </source>
</evidence>
<dbReference type="InterPro" id="IPR011707">
    <property type="entry name" value="Cu-oxidase-like_N"/>
</dbReference>
<keyword evidence="9" id="KW-1185">Reference proteome</keyword>
<keyword evidence="3" id="KW-0560">Oxidoreductase</keyword>
<feature type="domain" description="Plastocyanin-like" evidence="6">
    <location>
        <begin position="246"/>
        <end position="347"/>
    </location>
</feature>
<dbReference type="InterPro" id="IPR045087">
    <property type="entry name" value="Cu-oxidase_fam"/>
</dbReference>
<evidence type="ECO:0000256" key="1">
    <source>
        <dbReference type="ARBA" id="ARBA00010609"/>
    </source>
</evidence>
<dbReference type="EMBL" id="AGSI01000002">
    <property type="protein sequence ID" value="EIE26344.1"/>
    <property type="molecule type" value="Genomic_DNA"/>
</dbReference>
<protein>
    <submittedName>
        <fullName evidence="8">Cupredoxin</fullName>
    </submittedName>
</protein>
<dbReference type="GO" id="GO:0016491">
    <property type="term" value="F:oxidoreductase activity"/>
    <property type="evidence" value="ECO:0007669"/>
    <property type="project" value="UniProtKB-KW"/>
</dbReference>
<dbReference type="InterPro" id="IPR011706">
    <property type="entry name" value="Cu-oxidase_C"/>
</dbReference>
<comment type="similarity">
    <text evidence="1">Belongs to the multicopper oxidase family.</text>
</comment>
<evidence type="ECO:0000256" key="2">
    <source>
        <dbReference type="ARBA" id="ARBA00022723"/>
    </source>
</evidence>
<dbReference type="AlphaFoldDB" id="I0Z6S5"/>
<evidence type="ECO:0000256" key="4">
    <source>
        <dbReference type="ARBA" id="ARBA00023008"/>
    </source>
</evidence>
<dbReference type="InterPro" id="IPR002355">
    <property type="entry name" value="Cu_oxidase_Cu_BS"/>
</dbReference>
<dbReference type="GeneID" id="17044354"/>
<dbReference type="Pfam" id="PF07731">
    <property type="entry name" value="Cu-oxidase_2"/>
    <property type="match status" value="2"/>
</dbReference>
<dbReference type="SUPFAM" id="SSF49503">
    <property type="entry name" value="Cupredoxins"/>
    <property type="match status" value="6"/>
</dbReference>
<dbReference type="InterPro" id="IPR008972">
    <property type="entry name" value="Cupredoxin"/>
</dbReference>
<feature type="signal peptide" evidence="5">
    <location>
        <begin position="1"/>
        <end position="19"/>
    </location>
</feature>
<name>I0Z6S5_COCSC</name>
<dbReference type="STRING" id="574566.I0Z6S5"/>
<dbReference type="PROSITE" id="PS00079">
    <property type="entry name" value="MULTICOPPER_OXIDASE1"/>
    <property type="match status" value="3"/>
</dbReference>
<evidence type="ECO:0000259" key="6">
    <source>
        <dbReference type="Pfam" id="PF07731"/>
    </source>
</evidence>
<feature type="domain" description="Plastocyanin-like" evidence="7">
    <location>
        <begin position="809"/>
        <end position="912"/>
    </location>
</feature>
<feature type="domain" description="Plastocyanin-like" evidence="6">
    <location>
        <begin position="1009"/>
        <end position="1055"/>
    </location>
</feature>
<keyword evidence="2" id="KW-0479">Metal-binding</keyword>
<dbReference type="PANTHER" id="PTHR11709">
    <property type="entry name" value="MULTI-COPPER OXIDASE"/>
    <property type="match status" value="1"/>
</dbReference>
<evidence type="ECO:0000256" key="5">
    <source>
        <dbReference type="SAM" id="SignalP"/>
    </source>
</evidence>
<dbReference type="PANTHER" id="PTHR11709:SF486">
    <property type="entry name" value="MULTICOPPER OXIDASE"/>
    <property type="match status" value="1"/>
</dbReference>
<feature type="chain" id="PRO_5003636850" evidence="5">
    <location>
        <begin position="20"/>
        <end position="1075"/>
    </location>
</feature>
<dbReference type="InterPro" id="IPR033138">
    <property type="entry name" value="Cu_oxidase_CS"/>
</dbReference>
<dbReference type="PROSITE" id="PS00080">
    <property type="entry name" value="MULTICOPPER_OXIDASE2"/>
    <property type="match status" value="1"/>
</dbReference>
<gene>
    <name evidence="8" type="ORF">COCSUDRAFT_26987</name>
</gene>
<dbReference type="FunFam" id="2.60.40.420:FF:000028">
    <property type="entry name" value="Ceruloplasmin"/>
    <property type="match status" value="1"/>
</dbReference>
<keyword evidence="5" id="KW-0732">Signal</keyword>
<dbReference type="Proteomes" id="UP000007264">
    <property type="component" value="Unassembled WGS sequence"/>
</dbReference>
<organism evidence="8 9">
    <name type="scientific">Coccomyxa subellipsoidea (strain C-169)</name>
    <name type="common">Green microalga</name>
    <dbReference type="NCBI Taxonomy" id="574566"/>
    <lineage>
        <taxon>Eukaryota</taxon>
        <taxon>Viridiplantae</taxon>
        <taxon>Chlorophyta</taxon>
        <taxon>core chlorophytes</taxon>
        <taxon>Trebouxiophyceae</taxon>
        <taxon>Trebouxiophyceae incertae sedis</taxon>
        <taxon>Coccomyxaceae</taxon>
        <taxon>Coccomyxa</taxon>
        <taxon>Coccomyxa subellipsoidea</taxon>
    </lineage>
</organism>
<dbReference type="Gene3D" id="2.60.40.420">
    <property type="entry name" value="Cupredoxins - blue copper proteins"/>
    <property type="match status" value="4"/>
</dbReference>
<dbReference type="eggNOG" id="KOG1263">
    <property type="taxonomic scope" value="Eukaryota"/>
</dbReference>
<comment type="caution">
    <text evidence="8">The sequence shown here is derived from an EMBL/GenBank/DDBJ whole genome shotgun (WGS) entry which is preliminary data.</text>
</comment>
<dbReference type="RefSeq" id="XP_005650888.1">
    <property type="nucleotide sequence ID" value="XM_005650831.1"/>
</dbReference>
<accession>I0Z6S5</accession>
<feature type="domain" description="Plastocyanin-like" evidence="7">
    <location>
        <begin position="446"/>
        <end position="555"/>
    </location>
</feature>
<dbReference type="KEGG" id="csl:COCSUDRAFT_26987"/>
<sequence>MDRHLVVLLTVTIICAVLAQEATAERRQVFIAADKVWWSYVPSGANLCSDAPPNKTDHSPLYTTEGIGPSYLKAQYTEYTDATFAVKKQRSDEEAHLGLLGPRLFAVPGDVLEIVFRNNLNTSTNIVPSGVITNTTAAAEPGQTAFYEWKIGQEAAPGGQEVTSSKLWLYRSTVDMVGDANSGLLGPIIVTRADAALPNGQPRDVAQTFIAIFQVLNENDSPLLNETLTALTLDETVGMSTDDFEESNKKHSINGLLFCNTRGFNITLGSKVRWHVAAVGNEVDLHNTHWHGNTLLWENHNADQLSLLSGSVRTGDMVADNPGQWFLHCHVNDHITAGMKTVYEVTEGPGSAAALARINSSPLKGVTRDYYVAAEKVLWDYAPLGGDACSGSLQPFTEAGAIRAENNITAGQAGSRRYRAMYVEYTDASFTVKKNRTADEAYLGNLGPVLRASVGDTMLVHFLNRLPGPVSVHPHGVFYNKSSEGALYSDGTTGADKADDSVEPNGTHLYTWEVRERSGPGPADPSSVVWMYHSHHWEVADTVSGLYGAMIISRKELARPDGSPRDVDREFALMFAVAHERKTFFSAENVAKFLPGTTLANSTDQDDLETMLMDSDDSENESDLFYAINGMMFCNLPKMMAKQGERVRFHIFTLGTEDDLHSPSLLASSFLADGERKESLQLIPGAMHSQDVILDSAGDYLMQCRTTNHFDKGMSALLAVAPSGARHCSASSLLGANHMHFIRAEPVAWDFAPGGLVDQCTGEPLDADTSIYADPAGPGLAGNITKALYRSYRDASFAQALPQPAQHGILGPILHAHVGDNITIVFQNALPFAVNLQPGGGLLQLLPAGGAVGAAGGPVPPGATVTYVWGVPSAAGPGPADFSTVAYTYHSGVDPTAHENAGLLGAVVIARRGEYVEFPLLFNIQNEGLSAMLQVNLDAAAAAGRSLNTSDPDFEEANKKHSVNGFLFCNMPDIIVPEGAKLRLILIGAGDDTDMHTPGFTNLIQNTPSGASYVVELYPGQARVVGMYADVPGRWEFRCNVQDHFSAGMKGALTITSTLGDTSTGGFPSYRRHLL</sequence>
<proteinExistence type="inferred from homology"/>
<dbReference type="GO" id="GO:0005507">
    <property type="term" value="F:copper ion binding"/>
    <property type="evidence" value="ECO:0007669"/>
    <property type="project" value="InterPro"/>
</dbReference>
<keyword evidence="4" id="KW-0186">Copper</keyword>
<reference evidence="8 9" key="1">
    <citation type="journal article" date="2012" name="Genome Biol.">
        <title>The genome of the polar eukaryotic microalga coccomyxa subellipsoidea reveals traits of cold adaptation.</title>
        <authorList>
            <person name="Blanc G."/>
            <person name="Agarkova I."/>
            <person name="Grimwood J."/>
            <person name="Kuo A."/>
            <person name="Brueggeman A."/>
            <person name="Dunigan D."/>
            <person name="Gurnon J."/>
            <person name="Ladunga I."/>
            <person name="Lindquist E."/>
            <person name="Lucas S."/>
            <person name="Pangilinan J."/>
            <person name="Proschold T."/>
            <person name="Salamov A."/>
            <person name="Schmutz J."/>
            <person name="Weeks D."/>
            <person name="Yamada T."/>
            <person name="Claverie J.M."/>
            <person name="Grigoriev I."/>
            <person name="Van Etten J."/>
            <person name="Lomsadze A."/>
            <person name="Borodovsky M."/>
        </authorList>
    </citation>
    <scope>NUCLEOTIDE SEQUENCE [LARGE SCALE GENOMIC DNA]</scope>
    <source>
        <strain evidence="8 9">C-169</strain>
    </source>
</reference>